<evidence type="ECO:0000313" key="1">
    <source>
        <dbReference type="EMBL" id="TJZ49889.1"/>
    </source>
</evidence>
<name>A0A4U0N7T7_9SPHI</name>
<evidence type="ECO:0000313" key="2">
    <source>
        <dbReference type="Proteomes" id="UP000306808"/>
    </source>
</evidence>
<protein>
    <submittedName>
        <fullName evidence="1">RHS repeat-associated core domain-containing protein</fullName>
    </submittedName>
</protein>
<dbReference type="Proteomes" id="UP000306808">
    <property type="component" value="Unassembled WGS sequence"/>
</dbReference>
<proteinExistence type="predicted"/>
<dbReference type="PANTHER" id="PTHR32305:SF15">
    <property type="entry name" value="PROTEIN RHSA-RELATED"/>
    <property type="match status" value="1"/>
</dbReference>
<comment type="caution">
    <text evidence="1">The sequence shown here is derived from an EMBL/GenBank/DDBJ whole genome shotgun (WGS) entry which is preliminary data.</text>
</comment>
<dbReference type="AlphaFoldDB" id="A0A4U0N7T7"/>
<gene>
    <name evidence="1" type="ORF">FAZ15_21950</name>
</gene>
<sequence>MIWDSCVLFFHQGSIRIGYTPPPPGPGDVETFGYDYRYDDHGRLVKKTLPGKGEEYLVYNNLNQIVATQDANQRSKSPQEWSVTKYDGLGRVAQTGLWLNIGDLSLETVRVAVQSQQAPATWEERNATGPAYTNRSWPTGDLTVTTEQFYDDYNVSGFPAAYNKSDSHSKLTHGRATVSRTRVLATSDFLWRATYYNDRGDVVRNIGQHYLGGSTSSTKFDDTTNEYTFTGQLAKSIRRHHTTHATTPAVTIITEYEYDHRERHTHTWKAVNNGERILLAKNTYNEIGQLYAKKLHTDGMENLPEELTLGAVESVGTGQSSEMLASSSITLTPGFHAAMGSTFRAAIGGESAQEILYSYNERGWTTSINNPSSVTDKQLFGMTLNYANNPQAYNGNIGSVQWNTKVSSSQTQTPLQTYTYTYDQLNRLKKAVYTASGKNNYFNEELSYDVMGNIDTLRRSNGATSWYNHFKCQYEGNRWISLADAGTVNWGNSFTYDYNGNAKTNTRLGITNIEYNYLNLPKKFVKGSQNLIYTYDATGKKLRKELGSAVTDYVDGIQYRNGAIEFIQTEEGRILPTGSSFIYEYFLKDHLGNTRAIIDHTGAIKQIQNYYAFGMEMNTGGGLNSASNHYKYNGKEKQTEMGLDQLDYGARFYDAEIGRWNVPDPLAEKYTNLSPYNYAVNNPIKFIDPDGRSVELTGEAAQMAFTEFLRANPELKEKRGDEDPPTNFINEKGQVILRTEDGSNDTYVINEGNTQKFLNSIAAWSETGRDKDKTVNDFLGKIFGVSLGKYKNSFMHYPTEIEEYDMSFETGYKNGYEKGILNINSILFNTGGTDERTKRSGYNIGLHLGRRHNKDGWMNMFNPTLKSSPALYIIINNQLRKNEK</sequence>
<dbReference type="InterPro" id="IPR055015">
    <property type="entry name" value="GCX_COOH"/>
</dbReference>
<dbReference type="EMBL" id="SUME01000015">
    <property type="protein sequence ID" value="TJZ49889.1"/>
    <property type="molecule type" value="Genomic_DNA"/>
</dbReference>
<keyword evidence="2" id="KW-1185">Reference proteome</keyword>
<dbReference type="NCBIfam" id="TIGR03696">
    <property type="entry name" value="Rhs_assc_core"/>
    <property type="match status" value="1"/>
</dbReference>
<accession>A0A4U0N7T7</accession>
<dbReference type="RefSeq" id="WP_136903520.1">
    <property type="nucleotide sequence ID" value="NZ_SUME01000015.1"/>
</dbReference>
<dbReference type="NCBIfam" id="NF045639">
    <property type="entry name" value="GCX_COOH"/>
    <property type="match status" value="1"/>
</dbReference>
<dbReference type="InterPro" id="IPR050708">
    <property type="entry name" value="T6SS_VgrG/RHS"/>
</dbReference>
<organism evidence="1 2">
    <name type="scientific">Sphingobacterium olei</name>
    <dbReference type="NCBI Taxonomy" id="2571155"/>
    <lineage>
        <taxon>Bacteria</taxon>
        <taxon>Pseudomonadati</taxon>
        <taxon>Bacteroidota</taxon>
        <taxon>Sphingobacteriia</taxon>
        <taxon>Sphingobacteriales</taxon>
        <taxon>Sphingobacteriaceae</taxon>
        <taxon>Sphingobacterium</taxon>
    </lineage>
</organism>
<reference evidence="1 2" key="1">
    <citation type="submission" date="2019-04" db="EMBL/GenBank/DDBJ databases">
        <title>Sphingobacterium olei sp. nov., isolated from oil-contaminated soil.</title>
        <authorList>
            <person name="Liu B."/>
        </authorList>
    </citation>
    <scope>NUCLEOTIDE SEQUENCE [LARGE SCALE GENOMIC DNA]</scope>
    <source>
        <strain evidence="1 2">HAL-9</strain>
    </source>
</reference>
<dbReference type="Gene3D" id="2.180.10.10">
    <property type="entry name" value="RHS repeat-associated core"/>
    <property type="match status" value="1"/>
</dbReference>
<dbReference type="InterPro" id="IPR022385">
    <property type="entry name" value="Rhs_assc_core"/>
</dbReference>
<dbReference type="OrthoDB" id="2972467at2"/>
<dbReference type="PANTHER" id="PTHR32305">
    <property type="match status" value="1"/>
</dbReference>